<dbReference type="EMBL" id="LJAM02000448">
    <property type="protein sequence ID" value="RAP70140.1"/>
    <property type="molecule type" value="Genomic_DNA"/>
</dbReference>
<reference evidence="1" key="1">
    <citation type="submission" date="2018-04" db="EMBL/GenBank/DDBJ databases">
        <title>Genomes of the Obligate Erwinia dacicola and Facultative Enterobacter sp. OLF Endosymbionts of the Olive Fruit fly, Bactrocera oleae.</title>
        <authorList>
            <person name="Estes A.M."/>
            <person name="Hearn D.J."/>
            <person name="Agarwal S."/>
            <person name="Pierson E.A."/>
            <person name="Dunning-Hotopp J.C."/>
        </authorList>
    </citation>
    <scope>NUCLEOTIDE SEQUENCE [LARGE SCALE GENOMIC DNA]</scope>
    <source>
        <strain evidence="1">Oroville</strain>
    </source>
</reference>
<evidence type="ECO:0000313" key="2">
    <source>
        <dbReference type="Proteomes" id="UP000244334"/>
    </source>
</evidence>
<accession>A0A328TJA1</accession>
<comment type="caution">
    <text evidence="1">The sequence shown here is derived from an EMBL/GenBank/DDBJ whole genome shotgun (WGS) entry which is preliminary data.</text>
</comment>
<dbReference type="AlphaFoldDB" id="A0A328TJA1"/>
<organism evidence="1 2">
    <name type="scientific">Candidatus Erwinia dacicola</name>
    <dbReference type="NCBI Taxonomy" id="252393"/>
    <lineage>
        <taxon>Bacteria</taxon>
        <taxon>Pseudomonadati</taxon>
        <taxon>Pseudomonadota</taxon>
        <taxon>Gammaproteobacteria</taxon>
        <taxon>Enterobacterales</taxon>
        <taxon>Erwiniaceae</taxon>
        <taxon>Erwinia</taxon>
    </lineage>
</organism>
<evidence type="ECO:0000313" key="1">
    <source>
        <dbReference type="EMBL" id="RAP70140.1"/>
    </source>
</evidence>
<proteinExistence type="predicted"/>
<gene>
    <name evidence="1" type="ORF">ACZ87_03062</name>
</gene>
<sequence length="76" mass="8386">MTGREKFQLVISYNKIIKTGQPGITASICAQGRTMKVYPASIMPPTPPTAISRKINTTPIFCQFIARPVFSREGEV</sequence>
<keyword evidence="2" id="KW-1185">Reference proteome</keyword>
<dbReference type="Proteomes" id="UP000244334">
    <property type="component" value="Unassembled WGS sequence"/>
</dbReference>
<protein>
    <submittedName>
        <fullName evidence="1">Uncharacterized protein</fullName>
    </submittedName>
</protein>
<name>A0A328TJA1_9GAMM</name>